<evidence type="ECO:0000259" key="1">
    <source>
        <dbReference type="Pfam" id="PF03372"/>
    </source>
</evidence>
<comment type="caution">
    <text evidence="2">The sequence shown here is derived from an EMBL/GenBank/DDBJ whole genome shotgun (WGS) entry which is preliminary data.</text>
</comment>
<organism evidence="2 3">
    <name type="scientific">Thermogemmata fonticola</name>
    <dbReference type="NCBI Taxonomy" id="2755323"/>
    <lineage>
        <taxon>Bacteria</taxon>
        <taxon>Pseudomonadati</taxon>
        <taxon>Planctomycetota</taxon>
        <taxon>Planctomycetia</taxon>
        <taxon>Gemmatales</taxon>
        <taxon>Gemmataceae</taxon>
        <taxon>Thermogemmata</taxon>
    </lineage>
</organism>
<reference evidence="2 3" key="1">
    <citation type="submission" date="2020-07" db="EMBL/GenBank/DDBJ databases">
        <title>Thermogemmata thermophila gen. nov., sp. nov., a novel moderate thermophilic planctomycete from a Kamchatka hot spring.</title>
        <authorList>
            <person name="Elcheninov A.G."/>
            <person name="Podosokorskaya O.A."/>
            <person name="Kovaleva O.L."/>
            <person name="Novikov A."/>
            <person name="Bonch-Osmolovskaya E.A."/>
            <person name="Toshchakov S.V."/>
            <person name="Kublanov I.V."/>
        </authorList>
    </citation>
    <scope>NUCLEOTIDE SEQUENCE [LARGE SCALE GENOMIC DNA]</scope>
    <source>
        <strain evidence="2 3">2918</strain>
    </source>
</reference>
<proteinExistence type="predicted"/>
<dbReference type="SUPFAM" id="SSF56219">
    <property type="entry name" value="DNase I-like"/>
    <property type="match status" value="1"/>
</dbReference>
<accession>A0A7V8VEZ6</accession>
<protein>
    <recommendedName>
        <fullName evidence="1">Endonuclease/exonuclease/phosphatase domain-containing protein</fullName>
    </recommendedName>
</protein>
<dbReference type="Proteomes" id="UP000542342">
    <property type="component" value="Unassembled WGS sequence"/>
</dbReference>
<dbReference type="RefSeq" id="WP_194538244.1">
    <property type="nucleotide sequence ID" value="NZ_JACEFB010000008.1"/>
</dbReference>
<dbReference type="InterPro" id="IPR036691">
    <property type="entry name" value="Endo/exonu/phosph_ase_sf"/>
</dbReference>
<evidence type="ECO:0000313" key="2">
    <source>
        <dbReference type="EMBL" id="MBA2226800.1"/>
    </source>
</evidence>
<evidence type="ECO:0000313" key="3">
    <source>
        <dbReference type="Proteomes" id="UP000542342"/>
    </source>
</evidence>
<keyword evidence="3" id="KW-1185">Reference proteome</keyword>
<dbReference type="EMBL" id="JACEFB010000008">
    <property type="protein sequence ID" value="MBA2226800.1"/>
    <property type="molecule type" value="Genomic_DNA"/>
</dbReference>
<dbReference type="AlphaFoldDB" id="A0A7V8VEZ6"/>
<dbReference type="InterPro" id="IPR005135">
    <property type="entry name" value="Endo/exonuclease/phosphatase"/>
</dbReference>
<feature type="domain" description="Endonuclease/exonuclease/phosphatase" evidence="1">
    <location>
        <begin position="108"/>
        <end position="342"/>
    </location>
</feature>
<sequence>MKQRFDRRYERSWTYLMRSFQSLPPTAQMVVLLVLLVGLLIAYLLGSRPSASPDGPGPASQGGTATGDILLCLWNFENLFDDQDDARRPVDEEYDNWFARQPDVRQLKYQRLAEVLLRFGGGRGPDIIAGNEVESRRAAELLRDELNRRLPPEAPPYEHIAMLELRDAGRHIAPCLISRFPLRQAQLLGRRQRILEVIATANGHDLVVINSHWTSQLSDKGDDPQRGRGAYASTIAQRCRHWFQQQPRIDLLLCGDFNTTPDDPLLEQQLGVLPYPPPQTDADTPRLVGLLRGKAPDAFGTHFFTGRLADGRHFSGPLIYDQIVVSTGLLDTLAWSCLPETLQVPADGLIRPGSRGRRPWRFGSPGDDPFGRGYSDHLPVLLTLRVQPPP</sequence>
<dbReference type="Gene3D" id="3.60.10.10">
    <property type="entry name" value="Endonuclease/exonuclease/phosphatase"/>
    <property type="match status" value="1"/>
</dbReference>
<name>A0A7V8VEZ6_9BACT</name>
<dbReference type="GO" id="GO:0003824">
    <property type="term" value="F:catalytic activity"/>
    <property type="evidence" value="ECO:0007669"/>
    <property type="project" value="InterPro"/>
</dbReference>
<dbReference type="Pfam" id="PF03372">
    <property type="entry name" value="Exo_endo_phos"/>
    <property type="match status" value="1"/>
</dbReference>
<gene>
    <name evidence="2" type="ORF">H0921_11575</name>
</gene>